<evidence type="ECO:0000259" key="5">
    <source>
        <dbReference type="PROSITE" id="PS50048"/>
    </source>
</evidence>
<keyword evidence="1" id="KW-0805">Transcription regulation</keyword>
<keyword evidence="7" id="KW-1185">Reference proteome</keyword>
<dbReference type="PROSITE" id="PS00463">
    <property type="entry name" value="ZN2_CY6_FUNGAL_1"/>
    <property type="match status" value="1"/>
</dbReference>
<proteinExistence type="predicted"/>
<dbReference type="Pfam" id="PF00172">
    <property type="entry name" value="Zn_clus"/>
    <property type="match status" value="1"/>
</dbReference>
<feature type="domain" description="Zn(2)-C6 fungal-type" evidence="5">
    <location>
        <begin position="6"/>
        <end position="36"/>
    </location>
</feature>
<dbReference type="Gene3D" id="4.10.240.10">
    <property type="entry name" value="Zn(2)-C6 fungal-type DNA-binding domain"/>
    <property type="match status" value="1"/>
</dbReference>
<organism evidence="6 7">
    <name type="scientific">Aspergillus granulosus</name>
    <dbReference type="NCBI Taxonomy" id="176169"/>
    <lineage>
        <taxon>Eukaryota</taxon>
        <taxon>Fungi</taxon>
        <taxon>Dikarya</taxon>
        <taxon>Ascomycota</taxon>
        <taxon>Pezizomycotina</taxon>
        <taxon>Eurotiomycetes</taxon>
        <taxon>Eurotiomycetidae</taxon>
        <taxon>Eurotiales</taxon>
        <taxon>Aspergillaceae</taxon>
        <taxon>Aspergillus</taxon>
        <taxon>Aspergillus subgen. Nidulantes</taxon>
    </lineage>
</organism>
<evidence type="ECO:0000256" key="1">
    <source>
        <dbReference type="ARBA" id="ARBA00023015"/>
    </source>
</evidence>
<dbReference type="EMBL" id="JBFXLT010000127">
    <property type="protein sequence ID" value="KAL2807886.1"/>
    <property type="molecule type" value="Genomic_DNA"/>
</dbReference>
<dbReference type="Proteomes" id="UP001610334">
    <property type="component" value="Unassembled WGS sequence"/>
</dbReference>
<evidence type="ECO:0000256" key="3">
    <source>
        <dbReference type="ARBA" id="ARBA00023163"/>
    </source>
</evidence>
<keyword evidence="2" id="KW-0238">DNA-binding</keyword>
<evidence type="ECO:0000256" key="4">
    <source>
        <dbReference type="ARBA" id="ARBA00023242"/>
    </source>
</evidence>
<dbReference type="InterPro" id="IPR036864">
    <property type="entry name" value="Zn2-C6_fun-type_DNA-bd_sf"/>
</dbReference>
<dbReference type="SUPFAM" id="SSF57701">
    <property type="entry name" value="Zn2/Cys6 DNA-binding domain"/>
    <property type="match status" value="1"/>
</dbReference>
<reference evidence="6 7" key="1">
    <citation type="submission" date="2024-07" db="EMBL/GenBank/DDBJ databases">
        <title>Section-level genome sequencing and comparative genomics of Aspergillus sections Usti and Cavernicolus.</title>
        <authorList>
            <consortium name="Lawrence Berkeley National Laboratory"/>
            <person name="Nybo J.L."/>
            <person name="Vesth T.C."/>
            <person name="Theobald S."/>
            <person name="Frisvad J.C."/>
            <person name="Larsen T.O."/>
            <person name="Kjaerboelling I."/>
            <person name="Rothschild-Mancinelli K."/>
            <person name="Lyhne E.K."/>
            <person name="Kogle M.E."/>
            <person name="Barry K."/>
            <person name="Clum A."/>
            <person name="Na H."/>
            <person name="Ledsgaard L."/>
            <person name="Lin J."/>
            <person name="Lipzen A."/>
            <person name="Kuo A."/>
            <person name="Riley R."/>
            <person name="Mondo S."/>
            <person name="Labutti K."/>
            <person name="Haridas S."/>
            <person name="Pangalinan J."/>
            <person name="Salamov A.A."/>
            <person name="Simmons B.A."/>
            <person name="Magnuson J.K."/>
            <person name="Chen J."/>
            <person name="Drula E."/>
            <person name="Henrissat B."/>
            <person name="Wiebenga A."/>
            <person name="Lubbers R.J."/>
            <person name="Gomes A.C."/>
            <person name="Makela M.R."/>
            <person name="Stajich J."/>
            <person name="Grigoriev I.V."/>
            <person name="Mortensen U.H."/>
            <person name="De Vries R.P."/>
            <person name="Baker S.E."/>
            <person name="Andersen M.R."/>
        </authorList>
    </citation>
    <scope>NUCLEOTIDE SEQUENCE [LARGE SCALE GENOMIC DNA]</scope>
    <source>
        <strain evidence="6 7">CBS 588.65</strain>
    </source>
</reference>
<keyword evidence="3" id="KW-0804">Transcription</keyword>
<evidence type="ECO:0000313" key="6">
    <source>
        <dbReference type="EMBL" id="KAL2807886.1"/>
    </source>
</evidence>
<dbReference type="InterPro" id="IPR001138">
    <property type="entry name" value="Zn2Cys6_DnaBD"/>
</dbReference>
<name>A0ABR4GXG7_9EURO</name>
<dbReference type="PANTHER" id="PTHR37540">
    <property type="entry name" value="TRANSCRIPTION FACTOR (ACR-2), PUTATIVE-RELATED-RELATED"/>
    <property type="match status" value="1"/>
</dbReference>
<gene>
    <name evidence="6" type="ORF">BJX63DRAFT_55951</name>
</gene>
<protein>
    <recommendedName>
        <fullName evidence="5">Zn(2)-C6 fungal-type domain-containing protein</fullName>
    </recommendedName>
</protein>
<evidence type="ECO:0000313" key="7">
    <source>
        <dbReference type="Proteomes" id="UP001610334"/>
    </source>
</evidence>
<dbReference type="PANTHER" id="PTHR37540:SF5">
    <property type="entry name" value="TRANSCRIPTION FACTOR DOMAIN-CONTAINING PROTEIN"/>
    <property type="match status" value="1"/>
</dbReference>
<comment type="caution">
    <text evidence="6">The sequence shown here is derived from an EMBL/GenBank/DDBJ whole genome shotgun (WGS) entry which is preliminary data.</text>
</comment>
<dbReference type="CDD" id="cd00067">
    <property type="entry name" value="GAL4"/>
    <property type="match status" value="1"/>
</dbReference>
<dbReference type="SMART" id="SM00066">
    <property type="entry name" value="GAL4"/>
    <property type="match status" value="1"/>
</dbReference>
<keyword evidence="4" id="KW-0539">Nucleus</keyword>
<sequence>MAMRNACISCRFRKRKCDKAFPTCGRCEANFTQCIYIPQKHCQVVLLGAQAPGVEYAYRNTQAADIYLSPLSEPYPIPRRWYMPRLLQNFIDGLGVSQVPVHPGSMAWSLQTVWMQHALSDPCLFHATLFLGSSYSDMLRGEKESSSITLFHQSEVLRLVGERLGHPVLGIDDCTIAAITPLASSAGFRGDRDAARIHQAGMWRMVELRGGHDKLGMGGLVAALLCMNSLVCRIAFNQVDHPLMGGEPTLPPSALEVRILNSLEDSPGYYIPVQSIRSIIQIAYNAKLQANSQVSPALDRDNISIPEDPVYQCCHLAITIILSIIQLPFHPFHPSISLNYLVYDLKSYLMLTDTQTWLRYLPEVYSWVCMIGAATTDELELRIWFYFRQASALRLVSLQNGCFMDELWAHFEWVKERRLGARYYNRLNCISSW</sequence>
<dbReference type="PROSITE" id="PS50048">
    <property type="entry name" value="ZN2_CY6_FUNGAL_2"/>
    <property type="match status" value="1"/>
</dbReference>
<evidence type="ECO:0000256" key="2">
    <source>
        <dbReference type="ARBA" id="ARBA00023125"/>
    </source>
</evidence>
<accession>A0ABR4GXG7</accession>